<dbReference type="AlphaFoldDB" id="A0A2Z7BLN7"/>
<accession>A0A2Z7BLN7</accession>
<reference evidence="1 2" key="1">
    <citation type="journal article" date="2015" name="Proc. Natl. Acad. Sci. U.S.A.">
        <title>The resurrection genome of Boea hygrometrica: A blueprint for survival of dehydration.</title>
        <authorList>
            <person name="Xiao L."/>
            <person name="Yang G."/>
            <person name="Zhang L."/>
            <person name="Yang X."/>
            <person name="Zhao S."/>
            <person name="Ji Z."/>
            <person name="Zhou Q."/>
            <person name="Hu M."/>
            <person name="Wang Y."/>
            <person name="Chen M."/>
            <person name="Xu Y."/>
            <person name="Jin H."/>
            <person name="Xiao X."/>
            <person name="Hu G."/>
            <person name="Bao F."/>
            <person name="Hu Y."/>
            <person name="Wan P."/>
            <person name="Li L."/>
            <person name="Deng X."/>
            <person name="Kuang T."/>
            <person name="Xiang C."/>
            <person name="Zhu J.K."/>
            <person name="Oliver M.J."/>
            <person name="He Y."/>
        </authorList>
    </citation>
    <scope>NUCLEOTIDE SEQUENCE [LARGE SCALE GENOMIC DNA]</scope>
    <source>
        <strain evidence="2">cv. XS01</strain>
    </source>
</reference>
<evidence type="ECO:0000313" key="1">
    <source>
        <dbReference type="EMBL" id="KZV35552.1"/>
    </source>
</evidence>
<protein>
    <submittedName>
        <fullName evidence="1">Uncharacterized protein</fullName>
    </submittedName>
</protein>
<name>A0A2Z7BLN7_9LAMI</name>
<keyword evidence="2" id="KW-1185">Reference proteome</keyword>
<organism evidence="1 2">
    <name type="scientific">Dorcoceras hygrometricum</name>
    <dbReference type="NCBI Taxonomy" id="472368"/>
    <lineage>
        <taxon>Eukaryota</taxon>
        <taxon>Viridiplantae</taxon>
        <taxon>Streptophyta</taxon>
        <taxon>Embryophyta</taxon>
        <taxon>Tracheophyta</taxon>
        <taxon>Spermatophyta</taxon>
        <taxon>Magnoliopsida</taxon>
        <taxon>eudicotyledons</taxon>
        <taxon>Gunneridae</taxon>
        <taxon>Pentapetalae</taxon>
        <taxon>asterids</taxon>
        <taxon>lamiids</taxon>
        <taxon>Lamiales</taxon>
        <taxon>Gesneriaceae</taxon>
        <taxon>Didymocarpoideae</taxon>
        <taxon>Trichosporeae</taxon>
        <taxon>Loxocarpinae</taxon>
        <taxon>Dorcoceras</taxon>
    </lineage>
</organism>
<gene>
    <name evidence="1" type="ORF">F511_20478</name>
</gene>
<evidence type="ECO:0000313" key="2">
    <source>
        <dbReference type="Proteomes" id="UP000250235"/>
    </source>
</evidence>
<dbReference type="EMBL" id="KV004554">
    <property type="protein sequence ID" value="KZV35552.1"/>
    <property type="molecule type" value="Genomic_DNA"/>
</dbReference>
<dbReference type="Proteomes" id="UP000250235">
    <property type="component" value="Unassembled WGS sequence"/>
</dbReference>
<sequence length="106" mass="11607">MIRKGGCVGLDSPLADMRGYPMLSEGIVVCKSLARVRVLDLIHLNAAQLLMTSRLLKYSISLDDVSRLLKSSVSLDDVTIAEIFNSLIFCETLNDVTTSEIFNTLG</sequence>
<proteinExistence type="predicted"/>